<organism evidence="2">
    <name type="scientific">Bacteriophage sp</name>
    <dbReference type="NCBI Taxonomy" id="38018"/>
    <lineage>
        <taxon>Viruses</taxon>
    </lineage>
</organism>
<dbReference type="EMBL" id="MT840187">
    <property type="protein sequence ID" value="QNL31654.1"/>
    <property type="molecule type" value="Genomic_DNA"/>
</dbReference>
<keyword evidence="1" id="KW-0175">Coiled coil</keyword>
<feature type="coiled-coil region" evidence="1">
    <location>
        <begin position="53"/>
        <end position="83"/>
    </location>
</feature>
<sequence length="90" mass="10547">MNETVTVYITKYALTNGIIKCSGKICHQKFFPDNPRKFNVLILDGFTSTEFVLTEAEAQKVFKEKRLKAIKQTERKLEKLKTLEMQIKEY</sequence>
<name>A0A7G9A4I1_9VIRU</name>
<reference evidence="2" key="1">
    <citation type="submission" date="2020-07" db="EMBL/GenBank/DDBJ databases">
        <title>Dissolved microcystin release linked to lysis of a Microcystis spp. bloom in Lake Erie (USA) attributed to a novel cyanophage.</title>
        <authorList>
            <person name="McKindles K.M."/>
            <person name="Manes M.A."/>
            <person name="DeMarco J.R."/>
            <person name="McClure A."/>
            <person name="McKay R.M."/>
            <person name="Davis T.W."/>
            <person name="Bullerjahn G.S."/>
        </authorList>
    </citation>
    <scope>NUCLEOTIDE SEQUENCE</scope>
</reference>
<accession>A0A7G9A4I1</accession>
<evidence type="ECO:0000256" key="1">
    <source>
        <dbReference type="SAM" id="Coils"/>
    </source>
</evidence>
<protein>
    <submittedName>
        <fullName evidence="2">Uncharacterized protein</fullName>
    </submittedName>
</protein>
<proteinExistence type="predicted"/>
<evidence type="ECO:0000313" key="2">
    <source>
        <dbReference type="EMBL" id="QNL31654.1"/>
    </source>
</evidence>